<keyword evidence="4" id="KW-1185">Reference proteome</keyword>
<evidence type="ECO:0000313" key="4">
    <source>
        <dbReference type="Proteomes" id="UP001362999"/>
    </source>
</evidence>
<keyword evidence="1" id="KW-0175">Coiled coil</keyword>
<proteinExistence type="predicted"/>
<feature type="compositionally biased region" description="Basic and acidic residues" evidence="2">
    <location>
        <begin position="73"/>
        <end position="83"/>
    </location>
</feature>
<organism evidence="3 4">
    <name type="scientific">Favolaschia claudopus</name>
    <dbReference type="NCBI Taxonomy" id="2862362"/>
    <lineage>
        <taxon>Eukaryota</taxon>
        <taxon>Fungi</taxon>
        <taxon>Dikarya</taxon>
        <taxon>Basidiomycota</taxon>
        <taxon>Agaricomycotina</taxon>
        <taxon>Agaricomycetes</taxon>
        <taxon>Agaricomycetidae</taxon>
        <taxon>Agaricales</taxon>
        <taxon>Marasmiineae</taxon>
        <taxon>Mycenaceae</taxon>
        <taxon>Favolaschia</taxon>
    </lineage>
</organism>
<evidence type="ECO:0000313" key="3">
    <source>
        <dbReference type="EMBL" id="KAK7005514.1"/>
    </source>
</evidence>
<sequence>MTSYLDDDYLPSSPSSLALDYELSQHKQPIRDEFEASLSPTDLADYREWCRLKRVKRGYEDPRDGDYPLCQRRRLEGSQETKLEPVSSPVRTPRPSAVASGEKTRRDFEPGGFLNSQTTSQDAIDHLVGQPEPSQQPLSSGFDYGITSQDVLSQLDYRQQRVVYDGEPSPEPETYEQLRTRCVRLEAERDEALRELHAARSACAEAQEAQIRAEKRLVEWEEAVSGAAPLVKLMIPCIY</sequence>
<accession>A0AAW0A9A4</accession>
<feature type="coiled-coil region" evidence="1">
    <location>
        <begin position="175"/>
        <end position="223"/>
    </location>
</feature>
<feature type="region of interest" description="Disordered" evidence="2">
    <location>
        <begin position="61"/>
        <end position="117"/>
    </location>
</feature>
<gene>
    <name evidence="3" type="ORF">R3P38DRAFT_3215227</name>
</gene>
<reference evidence="3 4" key="1">
    <citation type="journal article" date="2024" name="J Genomics">
        <title>Draft genome sequencing and assembly of Favolaschia claudopus CIRM-BRFM 2984 isolated from oak limbs.</title>
        <authorList>
            <person name="Navarro D."/>
            <person name="Drula E."/>
            <person name="Chaduli D."/>
            <person name="Cazenave R."/>
            <person name="Ahrendt S."/>
            <person name="Wang J."/>
            <person name="Lipzen A."/>
            <person name="Daum C."/>
            <person name="Barry K."/>
            <person name="Grigoriev I.V."/>
            <person name="Favel A."/>
            <person name="Rosso M.N."/>
            <person name="Martin F."/>
        </authorList>
    </citation>
    <scope>NUCLEOTIDE SEQUENCE [LARGE SCALE GENOMIC DNA]</scope>
    <source>
        <strain evidence="3 4">CIRM-BRFM 2984</strain>
    </source>
</reference>
<evidence type="ECO:0000256" key="1">
    <source>
        <dbReference type="SAM" id="Coils"/>
    </source>
</evidence>
<dbReference type="EMBL" id="JAWWNJ010000078">
    <property type="protein sequence ID" value="KAK7005514.1"/>
    <property type="molecule type" value="Genomic_DNA"/>
</dbReference>
<protein>
    <submittedName>
        <fullName evidence="3">Uncharacterized protein</fullName>
    </submittedName>
</protein>
<name>A0AAW0A9A4_9AGAR</name>
<feature type="compositionally biased region" description="Low complexity" evidence="2">
    <location>
        <begin position="85"/>
        <end position="96"/>
    </location>
</feature>
<evidence type="ECO:0000256" key="2">
    <source>
        <dbReference type="SAM" id="MobiDB-lite"/>
    </source>
</evidence>
<dbReference type="AlphaFoldDB" id="A0AAW0A9A4"/>
<comment type="caution">
    <text evidence="3">The sequence shown here is derived from an EMBL/GenBank/DDBJ whole genome shotgun (WGS) entry which is preliminary data.</text>
</comment>
<dbReference type="Proteomes" id="UP001362999">
    <property type="component" value="Unassembled WGS sequence"/>
</dbReference>